<proteinExistence type="predicted"/>
<evidence type="ECO:0000313" key="2">
    <source>
        <dbReference type="EMBL" id="KAK0669637.1"/>
    </source>
</evidence>
<gene>
    <name evidence="2" type="ORF">QBC41DRAFT_105391</name>
</gene>
<accession>A0AA40DDE9</accession>
<feature type="transmembrane region" description="Helical" evidence="1">
    <location>
        <begin position="54"/>
        <end position="74"/>
    </location>
</feature>
<organism evidence="2 3">
    <name type="scientific">Cercophora samala</name>
    <dbReference type="NCBI Taxonomy" id="330535"/>
    <lineage>
        <taxon>Eukaryota</taxon>
        <taxon>Fungi</taxon>
        <taxon>Dikarya</taxon>
        <taxon>Ascomycota</taxon>
        <taxon>Pezizomycotina</taxon>
        <taxon>Sordariomycetes</taxon>
        <taxon>Sordariomycetidae</taxon>
        <taxon>Sordariales</taxon>
        <taxon>Lasiosphaeriaceae</taxon>
        <taxon>Cercophora</taxon>
    </lineage>
</organism>
<dbReference type="Proteomes" id="UP001174997">
    <property type="component" value="Unassembled WGS sequence"/>
</dbReference>
<name>A0AA40DDE9_9PEZI</name>
<feature type="transmembrane region" description="Helical" evidence="1">
    <location>
        <begin position="31"/>
        <end position="48"/>
    </location>
</feature>
<keyword evidence="3" id="KW-1185">Reference proteome</keyword>
<keyword evidence="1" id="KW-0812">Transmembrane</keyword>
<evidence type="ECO:0000313" key="3">
    <source>
        <dbReference type="Proteomes" id="UP001174997"/>
    </source>
</evidence>
<dbReference type="EMBL" id="JAULSY010000040">
    <property type="protein sequence ID" value="KAK0669637.1"/>
    <property type="molecule type" value="Genomic_DNA"/>
</dbReference>
<keyword evidence="1" id="KW-0472">Membrane</keyword>
<evidence type="ECO:0000256" key="1">
    <source>
        <dbReference type="SAM" id="Phobius"/>
    </source>
</evidence>
<sequence length="173" mass="18777">MGREGLGNYQVLSSSLFCSFRSEQRQGRGELLFGFSSFSFFFSLSLAAESIIFFFPVIGLGPVVVRPPFIYLLVARQSSDPVSCTHTQNKHPFGYSITRKGCWGGRVGQWVGMYGACTIQHKQNFFLVTFMPAAYMILVTLIMNPGGVGETEQIGEGNGGALKGSGGVLIVVL</sequence>
<comment type="caution">
    <text evidence="2">The sequence shown here is derived from an EMBL/GenBank/DDBJ whole genome shotgun (WGS) entry which is preliminary data.</text>
</comment>
<dbReference type="AlphaFoldDB" id="A0AA40DDE9"/>
<keyword evidence="1" id="KW-1133">Transmembrane helix</keyword>
<reference evidence="2" key="1">
    <citation type="submission" date="2023-06" db="EMBL/GenBank/DDBJ databases">
        <title>Genome-scale phylogeny and comparative genomics of the fungal order Sordariales.</title>
        <authorList>
            <consortium name="Lawrence Berkeley National Laboratory"/>
            <person name="Hensen N."/>
            <person name="Bonometti L."/>
            <person name="Westerberg I."/>
            <person name="Brannstrom I.O."/>
            <person name="Guillou S."/>
            <person name="Cros-Aarteil S."/>
            <person name="Calhoun S."/>
            <person name="Haridas S."/>
            <person name="Kuo A."/>
            <person name="Mondo S."/>
            <person name="Pangilinan J."/>
            <person name="Riley R."/>
            <person name="Labutti K."/>
            <person name="Andreopoulos B."/>
            <person name="Lipzen A."/>
            <person name="Chen C."/>
            <person name="Yanf M."/>
            <person name="Daum C."/>
            <person name="Ng V."/>
            <person name="Clum A."/>
            <person name="Steindorff A."/>
            <person name="Ohm R."/>
            <person name="Martin F."/>
            <person name="Silar P."/>
            <person name="Natvig D."/>
            <person name="Lalanne C."/>
            <person name="Gautier V."/>
            <person name="Ament-Velasquez S.L."/>
            <person name="Kruys A."/>
            <person name="Hutchinson M.I."/>
            <person name="Powell A.J."/>
            <person name="Barry K."/>
            <person name="Miller A.N."/>
            <person name="Grigoriev I.V."/>
            <person name="Debuchy R."/>
            <person name="Gladieux P."/>
            <person name="Thoren M.H."/>
            <person name="Johannesson H."/>
        </authorList>
    </citation>
    <scope>NUCLEOTIDE SEQUENCE</scope>
    <source>
        <strain evidence="2">CBS 307.81</strain>
    </source>
</reference>
<feature type="transmembrane region" description="Helical" evidence="1">
    <location>
        <begin position="125"/>
        <end position="143"/>
    </location>
</feature>
<protein>
    <submittedName>
        <fullName evidence="2">Uncharacterized protein</fullName>
    </submittedName>
</protein>